<dbReference type="EMBL" id="CQEM01000005">
    <property type="protein sequence ID" value="CNK94772.1"/>
    <property type="molecule type" value="Genomic_DNA"/>
</dbReference>
<protein>
    <submittedName>
        <fullName evidence="1">Uncharacterized protein</fullName>
    </submittedName>
</protein>
<proteinExistence type="predicted"/>
<dbReference type="Proteomes" id="UP000040088">
    <property type="component" value="Unassembled WGS sequence"/>
</dbReference>
<gene>
    <name evidence="1" type="ORF">ERS008460_01377</name>
</gene>
<dbReference type="AlphaFoldDB" id="A0A0T9TPK9"/>
<reference evidence="2" key="1">
    <citation type="submission" date="2015-03" db="EMBL/GenBank/DDBJ databases">
        <authorList>
            <consortium name="Pathogen Informatics"/>
        </authorList>
    </citation>
    <scope>NUCLEOTIDE SEQUENCE [LARGE SCALE GENOMIC DNA]</scope>
    <source>
        <strain evidence="2">IP27925</strain>
    </source>
</reference>
<evidence type="ECO:0000313" key="2">
    <source>
        <dbReference type="Proteomes" id="UP000040088"/>
    </source>
</evidence>
<name>A0A0T9TPK9_YERAE</name>
<organism evidence="1 2">
    <name type="scientific">Yersinia aleksiciae</name>
    <dbReference type="NCBI Taxonomy" id="263819"/>
    <lineage>
        <taxon>Bacteria</taxon>
        <taxon>Pseudomonadati</taxon>
        <taxon>Pseudomonadota</taxon>
        <taxon>Gammaproteobacteria</taxon>
        <taxon>Enterobacterales</taxon>
        <taxon>Yersiniaceae</taxon>
        <taxon>Yersinia</taxon>
    </lineage>
</organism>
<sequence>MSNLEDCIKQFPCYHHEDLKYQSFNGYQPVSTTLPYSIEMVMIKKVKKMLDKNGGDLFVVSFNLDNRPLVLDGDISTFSIKDIEQECKVITQLPIQYKGYRCWSIVCQFTHQKEGTTDVLDCSNY</sequence>
<evidence type="ECO:0000313" key="1">
    <source>
        <dbReference type="EMBL" id="CNK94772.1"/>
    </source>
</evidence>
<accession>A0A0T9TPK9</accession>